<comment type="caution">
    <text evidence="1">The sequence shown here is derived from an EMBL/GenBank/DDBJ whole genome shotgun (WGS) entry which is preliminary data.</text>
</comment>
<reference evidence="1 2" key="1">
    <citation type="submission" date="2024-01" db="EMBL/GenBank/DDBJ databases">
        <title>The complete chloroplast genome sequence of Lithospermum erythrorhizon: insights into the phylogenetic relationship among Boraginaceae species and the maternal lineages of purple gromwells.</title>
        <authorList>
            <person name="Okada T."/>
            <person name="Watanabe K."/>
        </authorList>
    </citation>
    <scope>NUCLEOTIDE SEQUENCE [LARGE SCALE GENOMIC DNA]</scope>
</reference>
<dbReference type="Proteomes" id="UP001454036">
    <property type="component" value="Unassembled WGS sequence"/>
</dbReference>
<evidence type="ECO:0000313" key="2">
    <source>
        <dbReference type="Proteomes" id="UP001454036"/>
    </source>
</evidence>
<organism evidence="1 2">
    <name type="scientific">Lithospermum erythrorhizon</name>
    <name type="common">Purple gromwell</name>
    <name type="synonym">Lithospermum officinale var. erythrorhizon</name>
    <dbReference type="NCBI Taxonomy" id="34254"/>
    <lineage>
        <taxon>Eukaryota</taxon>
        <taxon>Viridiplantae</taxon>
        <taxon>Streptophyta</taxon>
        <taxon>Embryophyta</taxon>
        <taxon>Tracheophyta</taxon>
        <taxon>Spermatophyta</taxon>
        <taxon>Magnoliopsida</taxon>
        <taxon>eudicotyledons</taxon>
        <taxon>Gunneridae</taxon>
        <taxon>Pentapetalae</taxon>
        <taxon>asterids</taxon>
        <taxon>lamiids</taxon>
        <taxon>Boraginales</taxon>
        <taxon>Boraginaceae</taxon>
        <taxon>Boraginoideae</taxon>
        <taxon>Lithospermeae</taxon>
        <taxon>Lithospermum</taxon>
    </lineage>
</organism>
<keyword evidence="2" id="KW-1185">Reference proteome</keyword>
<proteinExistence type="predicted"/>
<dbReference type="AlphaFoldDB" id="A0AAV3PLV1"/>
<gene>
    <name evidence="1" type="ORF">LIER_10584</name>
</gene>
<protein>
    <submittedName>
        <fullName evidence="1">Uncharacterized protein</fullName>
    </submittedName>
</protein>
<evidence type="ECO:0000313" key="1">
    <source>
        <dbReference type="EMBL" id="GAA0151991.1"/>
    </source>
</evidence>
<dbReference type="EMBL" id="BAABME010001891">
    <property type="protein sequence ID" value="GAA0151991.1"/>
    <property type="molecule type" value="Genomic_DNA"/>
</dbReference>
<sequence length="74" mass="8997">MSNSRLNWYLRPVEENEDDSFLWDIYSKFSSPFVYIKIVNFRTSMCRFWHALLCNFVLWRSEKNGFTQFGVLCL</sequence>
<name>A0AAV3PLV1_LITER</name>
<accession>A0AAV3PLV1</accession>